<dbReference type="GO" id="GO:0003677">
    <property type="term" value="F:DNA binding"/>
    <property type="evidence" value="ECO:0007669"/>
    <property type="project" value="UniProtKB-KW"/>
</dbReference>
<evidence type="ECO:0000313" key="15">
    <source>
        <dbReference type="WBParaSite" id="SVE_0517000.1"/>
    </source>
</evidence>
<evidence type="ECO:0000256" key="12">
    <source>
        <dbReference type="ARBA" id="ARBA00033999"/>
    </source>
</evidence>
<protein>
    <recommendedName>
        <fullName evidence="4">Deoxyribodipyrimidine photo-lyase</fullName>
        <ecNumber evidence="3">4.1.99.3</ecNumber>
    </recommendedName>
    <alternativeName>
        <fullName evidence="11">DNA photolyase</fullName>
    </alternativeName>
</protein>
<evidence type="ECO:0000256" key="5">
    <source>
        <dbReference type="ARBA" id="ARBA00022630"/>
    </source>
</evidence>
<evidence type="ECO:0000256" key="9">
    <source>
        <dbReference type="ARBA" id="ARBA00023204"/>
    </source>
</evidence>
<evidence type="ECO:0000256" key="8">
    <source>
        <dbReference type="ARBA" id="ARBA00023125"/>
    </source>
</evidence>
<evidence type="ECO:0000256" key="4">
    <source>
        <dbReference type="ARBA" id="ARBA00014046"/>
    </source>
</evidence>
<dbReference type="FunFam" id="1.10.579.10:FF:000002">
    <property type="entry name" value="Deoxyribodipyrimidine photolyase"/>
    <property type="match status" value="1"/>
</dbReference>
<accession>A0A0K0F8M1</accession>
<dbReference type="Gene3D" id="1.10.579.10">
    <property type="entry name" value="DNA Cyclobutane Dipyrimidine Photolyase, subunit A, domain 3"/>
    <property type="match status" value="1"/>
</dbReference>
<evidence type="ECO:0000256" key="1">
    <source>
        <dbReference type="ARBA" id="ARBA00001974"/>
    </source>
</evidence>
<evidence type="ECO:0000256" key="11">
    <source>
        <dbReference type="ARBA" id="ARBA00031671"/>
    </source>
</evidence>
<dbReference type="Proteomes" id="UP000035680">
    <property type="component" value="Unassembled WGS sequence"/>
</dbReference>
<keyword evidence="9" id="KW-0234">DNA repair</keyword>
<dbReference type="Gene3D" id="1.25.40.80">
    <property type="match status" value="1"/>
</dbReference>
<dbReference type="InterPro" id="IPR014729">
    <property type="entry name" value="Rossmann-like_a/b/a_fold"/>
</dbReference>
<reference evidence="15" key="2">
    <citation type="submission" date="2015-08" db="UniProtKB">
        <authorList>
            <consortium name="WormBaseParasite"/>
        </authorList>
    </citation>
    <scope>IDENTIFICATION</scope>
</reference>
<feature type="domain" description="Photolyase/cryptochrome alpha/beta" evidence="13">
    <location>
        <begin position="35"/>
        <end position="158"/>
    </location>
</feature>
<dbReference type="GO" id="GO:0000719">
    <property type="term" value="P:photoreactive repair"/>
    <property type="evidence" value="ECO:0007669"/>
    <property type="project" value="TreeGrafter"/>
</dbReference>
<dbReference type="STRING" id="75913.A0A0K0F8M1"/>
<dbReference type="PANTHER" id="PTHR10211">
    <property type="entry name" value="DEOXYRIBODIPYRIMIDINE PHOTOLYASE"/>
    <property type="match status" value="1"/>
</dbReference>
<evidence type="ECO:0000259" key="13">
    <source>
        <dbReference type="PROSITE" id="PS51645"/>
    </source>
</evidence>
<keyword evidence="6" id="KW-0227">DNA damage</keyword>
<dbReference type="WBParaSite" id="SVE_0517000.1">
    <property type="protein sequence ID" value="SVE_0517000.1"/>
    <property type="gene ID" value="SVE_0517000"/>
</dbReference>
<dbReference type="Pfam" id="PF00875">
    <property type="entry name" value="DNA_photolyase"/>
    <property type="match status" value="1"/>
</dbReference>
<dbReference type="Gene3D" id="3.40.50.620">
    <property type="entry name" value="HUPs"/>
    <property type="match status" value="1"/>
</dbReference>
<reference evidence="14" key="1">
    <citation type="submission" date="2014-07" db="EMBL/GenBank/DDBJ databases">
        <authorList>
            <person name="Martin A.A"/>
            <person name="De Silva N."/>
        </authorList>
    </citation>
    <scope>NUCLEOTIDE SEQUENCE</scope>
</reference>
<dbReference type="InterPro" id="IPR052219">
    <property type="entry name" value="Photolyase_Class-2"/>
</dbReference>
<proteinExistence type="inferred from homology"/>
<dbReference type="PANTHER" id="PTHR10211:SF0">
    <property type="entry name" value="DEOXYRIBODIPYRIMIDINE PHOTO-LYASE"/>
    <property type="match status" value="1"/>
</dbReference>
<evidence type="ECO:0000256" key="6">
    <source>
        <dbReference type="ARBA" id="ARBA00022763"/>
    </source>
</evidence>
<keyword evidence="10" id="KW-0456">Lyase</keyword>
<keyword evidence="5" id="KW-0285">Flavoprotein</keyword>
<organism evidence="14 15">
    <name type="scientific">Strongyloides venezuelensis</name>
    <name type="common">Threadworm</name>
    <dbReference type="NCBI Taxonomy" id="75913"/>
    <lineage>
        <taxon>Eukaryota</taxon>
        <taxon>Metazoa</taxon>
        <taxon>Ecdysozoa</taxon>
        <taxon>Nematoda</taxon>
        <taxon>Chromadorea</taxon>
        <taxon>Rhabditida</taxon>
        <taxon>Tylenchina</taxon>
        <taxon>Panagrolaimomorpha</taxon>
        <taxon>Strongyloidoidea</taxon>
        <taxon>Strongyloididae</taxon>
        <taxon>Strongyloides</taxon>
    </lineage>
</organism>
<evidence type="ECO:0000256" key="2">
    <source>
        <dbReference type="ARBA" id="ARBA00006409"/>
    </source>
</evidence>
<evidence type="ECO:0000256" key="7">
    <source>
        <dbReference type="ARBA" id="ARBA00022827"/>
    </source>
</evidence>
<dbReference type="SUPFAM" id="SSF48173">
    <property type="entry name" value="Cryptochrome/photolyase FAD-binding domain"/>
    <property type="match status" value="1"/>
</dbReference>
<dbReference type="InterPro" id="IPR006050">
    <property type="entry name" value="DNA_photolyase_N"/>
</dbReference>
<keyword evidence="7" id="KW-0274">FAD</keyword>
<comment type="catalytic activity">
    <reaction evidence="12">
        <text>cyclobutadipyrimidine (in DNA) = 2 pyrimidine residues (in DNA).</text>
        <dbReference type="EC" id="4.1.99.3"/>
    </reaction>
</comment>
<evidence type="ECO:0000256" key="10">
    <source>
        <dbReference type="ARBA" id="ARBA00023239"/>
    </source>
</evidence>
<name>A0A0K0F8M1_STRVS</name>
<dbReference type="PROSITE" id="PS51645">
    <property type="entry name" value="PHR_CRY_ALPHA_BETA"/>
    <property type="match status" value="1"/>
</dbReference>
<comment type="similarity">
    <text evidence="2">Belongs to the DNA photolyase class-2 family.</text>
</comment>
<comment type="cofactor">
    <cofactor evidence="1">
        <name>FAD</name>
        <dbReference type="ChEBI" id="CHEBI:57692"/>
    </cofactor>
</comment>
<evidence type="ECO:0000256" key="3">
    <source>
        <dbReference type="ARBA" id="ARBA00013149"/>
    </source>
</evidence>
<dbReference type="InterPro" id="IPR036134">
    <property type="entry name" value="Crypto/Photolyase_FAD-like_sf"/>
</dbReference>
<dbReference type="InterPro" id="IPR036155">
    <property type="entry name" value="Crypto/Photolyase_N_sf"/>
</dbReference>
<dbReference type="EC" id="4.1.99.3" evidence="3"/>
<sequence>MIFCKQLSVLKRQIFSSILVMDNRTNFITQFGDYKNTLYLIQRDNRIFDNYAFNLAVELAEKSKGSLYVGTELNKIKMNERQKVFLMEGLQELEETCKTHNIFFYLINNIDKFIKSKEISCIITDFSPLRENTKYNEELEKICKNKKITFGICDAHNMVPCKLLKVYKKTGKAVKTQLFKYWDDYFEDMPAIKAYKYNNKDEVMKVKNNLKNKSKDKCSNFKGGYTAGMKEVEEFFEKRFSKFSSMRNNPNENAQSNLSPWIHTGQISSQKIIFMACKRFKKNDENLSSFLNEIFAWKEIAEHYCYHEKNYDNLDGALPWARETLLKHKNDKRDEVYSSEDLEAGKTNDTLWNAAQKELLIKGKIHGYVRMYWAKQLLKWKDDPEDALKITIELNDKYSIDGNDPNGYTAIMWCICGAMDQGFKERKIIGKIRPMSSLKLKASDYIQRWNI</sequence>
<keyword evidence="8" id="KW-0238">DNA-binding</keyword>
<dbReference type="GO" id="GO:0003904">
    <property type="term" value="F:deoxyribodipyrimidine photo-lyase activity"/>
    <property type="evidence" value="ECO:0007669"/>
    <property type="project" value="UniProtKB-EC"/>
</dbReference>
<evidence type="ECO:0000313" key="14">
    <source>
        <dbReference type="Proteomes" id="UP000035680"/>
    </source>
</evidence>
<dbReference type="AlphaFoldDB" id="A0A0K0F8M1"/>
<dbReference type="SUPFAM" id="SSF52425">
    <property type="entry name" value="Cryptochrome/photolyase, N-terminal domain"/>
    <property type="match status" value="1"/>
</dbReference>
<keyword evidence="14" id="KW-1185">Reference proteome</keyword>